<proteinExistence type="predicted"/>
<accession>A0ABC8U781</accession>
<evidence type="ECO:0000256" key="1">
    <source>
        <dbReference type="ARBA" id="ARBA00022786"/>
    </source>
</evidence>
<dbReference type="PANTHER" id="PTHR22849:SF6">
    <property type="entry name" value="U-BOX DOMAIN-CONTAINING PROTEIN"/>
    <property type="match status" value="1"/>
</dbReference>
<comment type="catalytic activity">
    <reaction evidence="2">
        <text>S-ubiquitinyl-[E2 ubiquitin-conjugating enzyme]-L-cysteine + [acceptor protein]-L-lysine = [E2 ubiquitin-conjugating enzyme]-L-cysteine + N(6)-ubiquitinyl-[acceptor protein]-L-lysine.</text>
        <dbReference type="EC" id="2.3.2.27"/>
    </reaction>
</comment>
<reference evidence="4 5" key="1">
    <citation type="submission" date="2024-02" db="EMBL/GenBank/DDBJ databases">
        <authorList>
            <person name="Vignale AGUSTIN F."/>
            <person name="Sosa J E."/>
            <person name="Modenutti C."/>
        </authorList>
    </citation>
    <scope>NUCLEOTIDE SEQUENCE [LARGE SCALE GENOMIC DNA]</scope>
</reference>
<dbReference type="Pfam" id="PF25598">
    <property type="entry name" value="ARM_PUB"/>
    <property type="match status" value="1"/>
</dbReference>
<dbReference type="EC" id="2.3.2.27" evidence="2"/>
<sequence length="270" mass="30314">MKVSENCNQFALSILWAVCKLAPEECAALAVDAGLAAKLLMVIQSGCNPVLKQRAAELLKLCSLNYTATVFISKLDTGTEELAGNNSRQRKIELWRKKLFMLPKSFFYAYSETGVISGFIEEAAKMRHRRQTNFLSDDSVTVEHGDGVGEHGFEKVMDIVAVQSETFKIVIFHSNVLIWVCSNRLQMGEVVSTIPRARLMANLSSLLTLELRRLRLVNNLSVIARFGPMEALSNVADIGFYYVANKLIDIMARILQLMYLHCHQQILQDP</sequence>
<dbReference type="GO" id="GO:0061630">
    <property type="term" value="F:ubiquitin protein ligase activity"/>
    <property type="evidence" value="ECO:0007669"/>
    <property type="project" value="UniProtKB-UniRule"/>
</dbReference>
<dbReference type="AlphaFoldDB" id="A0ABC8U781"/>
<comment type="function">
    <text evidence="2">Functions as an E3 ubiquitin ligase.</text>
</comment>
<gene>
    <name evidence="4" type="ORF">ILEXP_LOCUS47531</name>
</gene>
<evidence type="ECO:0000256" key="2">
    <source>
        <dbReference type="RuleBase" id="RU369093"/>
    </source>
</evidence>
<protein>
    <recommendedName>
        <fullName evidence="2 3">U-box domain-containing protein</fullName>
        <ecNumber evidence="2">2.3.2.27</ecNumber>
    </recommendedName>
    <alternativeName>
        <fullName evidence="2">RING-type E3 ubiquitin transferase PUB</fullName>
    </alternativeName>
</protein>
<evidence type="ECO:0000313" key="5">
    <source>
        <dbReference type="Proteomes" id="UP001642360"/>
    </source>
</evidence>
<feature type="domain" description="U-box" evidence="3">
    <location>
        <begin position="1"/>
        <end position="78"/>
    </location>
</feature>
<dbReference type="PANTHER" id="PTHR22849">
    <property type="entry name" value="WDSAM1 PROTEIN"/>
    <property type="match status" value="1"/>
</dbReference>
<keyword evidence="2" id="KW-0808">Transferase</keyword>
<dbReference type="InterPro" id="IPR045185">
    <property type="entry name" value="PUB22/23/24-like"/>
</dbReference>
<evidence type="ECO:0000313" key="4">
    <source>
        <dbReference type="EMBL" id="CAK9177619.1"/>
    </source>
</evidence>
<keyword evidence="1 2" id="KW-0833">Ubl conjugation pathway</keyword>
<organism evidence="4 5">
    <name type="scientific">Ilex paraguariensis</name>
    <name type="common">yerba mate</name>
    <dbReference type="NCBI Taxonomy" id="185542"/>
    <lineage>
        <taxon>Eukaryota</taxon>
        <taxon>Viridiplantae</taxon>
        <taxon>Streptophyta</taxon>
        <taxon>Embryophyta</taxon>
        <taxon>Tracheophyta</taxon>
        <taxon>Spermatophyta</taxon>
        <taxon>Magnoliopsida</taxon>
        <taxon>eudicotyledons</taxon>
        <taxon>Gunneridae</taxon>
        <taxon>Pentapetalae</taxon>
        <taxon>asterids</taxon>
        <taxon>campanulids</taxon>
        <taxon>Aquifoliales</taxon>
        <taxon>Aquifoliaceae</taxon>
        <taxon>Ilex</taxon>
    </lineage>
</organism>
<comment type="caution">
    <text evidence="4">The sequence shown here is derived from an EMBL/GenBank/DDBJ whole genome shotgun (WGS) entry which is preliminary data.</text>
</comment>
<dbReference type="InterPro" id="IPR058678">
    <property type="entry name" value="ARM_PUB"/>
</dbReference>
<dbReference type="EMBL" id="CAUOFW020007101">
    <property type="protein sequence ID" value="CAK9177619.1"/>
    <property type="molecule type" value="Genomic_DNA"/>
</dbReference>
<comment type="pathway">
    <text evidence="2">Protein modification; protein ubiquitination.</text>
</comment>
<evidence type="ECO:0000259" key="3">
    <source>
        <dbReference type="Pfam" id="PF25598"/>
    </source>
</evidence>
<dbReference type="Proteomes" id="UP001642360">
    <property type="component" value="Unassembled WGS sequence"/>
</dbReference>
<keyword evidence="5" id="KW-1185">Reference proteome</keyword>
<name>A0ABC8U781_9AQUA</name>
<dbReference type="GO" id="GO:0016567">
    <property type="term" value="P:protein ubiquitination"/>
    <property type="evidence" value="ECO:0007669"/>
    <property type="project" value="UniProtKB-UniRule"/>
</dbReference>